<organism evidence="1 2">
    <name type="scientific">Neisseria iguanae</name>
    <dbReference type="NCBI Taxonomy" id="90242"/>
    <lineage>
        <taxon>Bacteria</taxon>
        <taxon>Pseudomonadati</taxon>
        <taxon>Pseudomonadota</taxon>
        <taxon>Betaproteobacteria</taxon>
        <taxon>Neisseriales</taxon>
        <taxon>Neisseriaceae</taxon>
        <taxon>Neisseria</taxon>
    </lineage>
</organism>
<keyword evidence="2" id="KW-1185">Reference proteome</keyword>
<protein>
    <submittedName>
        <fullName evidence="1">Uncharacterized protein</fullName>
    </submittedName>
</protein>
<dbReference type="Proteomes" id="UP000241868">
    <property type="component" value="Unassembled WGS sequence"/>
</dbReference>
<dbReference type="EMBL" id="PXYY01000158">
    <property type="protein sequence ID" value="PSJ79214.1"/>
    <property type="molecule type" value="Genomic_DNA"/>
</dbReference>
<sequence>MRVELQLSAPLPIALQPLLIDVRDDGILLKLDGYNRLGEVLATLKSVGIDVSAENGFGRRVCQAHALRPSEYSVSRWHF</sequence>
<evidence type="ECO:0000313" key="1">
    <source>
        <dbReference type="EMBL" id="PSJ79214.1"/>
    </source>
</evidence>
<name>A0A2P7TWZ1_9NEIS</name>
<evidence type="ECO:0000313" key="2">
    <source>
        <dbReference type="Proteomes" id="UP000241868"/>
    </source>
</evidence>
<dbReference type="AlphaFoldDB" id="A0A2P7TWZ1"/>
<accession>A0A2P7TWZ1</accession>
<reference evidence="1 2" key="1">
    <citation type="submission" date="2018-03" db="EMBL/GenBank/DDBJ databases">
        <title>Neisseria weixii sp. nov., isolated from the intestinal contents of Tibetan Plateau pika (Ochotona curzoniae) in Yushu, Qinghai Province, China.</title>
        <authorList>
            <person name="Gui Z."/>
        </authorList>
    </citation>
    <scope>NUCLEOTIDE SEQUENCE [LARGE SCALE GENOMIC DNA]</scope>
    <source>
        <strain evidence="1 2">ATCC 51483</strain>
    </source>
</reference>
<proteinExistence type="predicted"/>
<comment type="caution">
    <text evidence="1">The sequence shown here is derived from an EMBL/GenBank/DDBJ whole genome shotgun (WGS) entry which is preliminary data.</text>
</comment>
<dbReference type="RefSeq" id="WP_170064929.1">
    <property type="nucleotide sequence ID" value="NZ_PXYY01000158.1"/>
</dbReference>
<gene>
    <name evidence="1" type="ORF">C7N83_13600</name>
</gene>